<feature type="domain" description="CCDC92/74 N-terminal" evidence="4">
    <location>
        <begin position="137"/>
        <end position="180"/>
    </location>
</feature>
<proteinExistence type="predicted"/>
<feature type="coiled-coil region" evidence="2">
    <location>
        <begin position="172"/>
        <end position="259"/>
    </location>
</feature>
<feature type="compositionally biased region" description="Polar residues" evidence="3">
    <location>
        <begin position="395"/>
        <end position="404"/>
    </location>
</feature>
<evidence type="ECO:0000256" key="2">
    <source>
        <dbReference type="SAM" id="Coils"/>
    </source>
</evidence>
<reference evidence="6" key="1">
    <citation type="submission" date="2022-11" db="UniProtKB">
        <authorList>
            <consortium name="WormBaseParasite"/>
        </authorList>
    </citation>
    <scope>IDENTIFICATION</scope>
</reference>
<feature type="compositionally biased region" description="Polar residues" evidence="3">
    <location>
        <begin position="376"/>
        <end position="389"/>
    </location>
</feature>
<keyword evidence="1 2" id="KW-0175">Coiled coil</keyword>
<dbReference type="Gene3D" id="1.10.287.1490">
    <property type="match status" value="1"/>
</dbReference>
<accession>A0A915PFD3</accession>
<dbReference type="InterPro" id="IPR039496">
    <property type="entry name" value="CCDC92/74_N"/>
</dbReference>
<evidence type="ECO:0000313" key="5">
    <source>
        <dbReference type="Proteomes" id="UP000887581"/>
    </source>
</evidence>
<feature type="region of interest" description="Disordered" evidence="3">
    <location>
        <begin position="376"/>
        <end position="404"/>
    </location>
</feature>
<dbReference type="InterPro" id="IPR040370">
    <property type="entry name" value="CCDC74A/CCDC74B/CCDC92"/>
</dbReference>
<dbReference type="Pfam" id="PF14916">
    <property type="entry name" value="CCDC92"/>
    <property type="match status" value="1"/>
</dbReference>
<dbReference type="AlphaFoldDB" id="A0A915PFD3"/>
<evidence type="ECO:0000256" key="3">
    <source>
        <dbReference type="SAM" id="MobiDB-lite"/>
    </source>
</evidence>
<dbReference type="Proteomes" id="UP000887581">
    <property type="component" value="Unplaced"/>
</dbReference>
<dbReference type="WBParaSite" id="sdigi.contig13.g1366.t1">
    <property type="protein sequence ID" value="sdigi.contig13.g1366.t1"/>
    <property type="gene ID" value="sdigi.contig13.g1366"/>
</dbReference>
<sequence length="404" mass="45842">MPSTLFAQLPKGSILAKKSNIFGHLQFPVRKLNLLPEERPTSLATDLLKCIDEIQCFDRDVEEAASQTLTTLSTSCCDYITKGSVHGGQDDDYLLVDRFQKAELGEIGTLINEICAKRITEAIQERDDMWRRHETAQISFLQNENSQMLTGLHAEIERLHHHLRDLYRRLYVKSSFDNNTELENENAQLRKRLEIAKQNTDNLNQKLMECEKRSSNLEQQSNETVKALRNQLAYQGNRIRQLTDELREKTAQIAKLMAQFPFGTVTEATENELPSRIHFYSQPVVHWNPAPASFFGKKNKNLPHTGLIRNASITYPGGRPNVVAQRPRSHHLPSLYSKPLSVTSSGYSIEKPARLHTVAFNDRMPLTRSLDETQNSALTNSAPSSNPMNSKMPASIQTSMQNTI</sequence>
<evidence type="ECO:0000313" key="6">
    <source>
        <dbReference type="WBParaSite" id="sdigi.contig13.g1366.t1"/>
    </source>
</evidence>
<protein>
    <submittedName>
        <fullName evidence="6">CCDC92/74 N-terminal domain-containing protein</fullName>
    </submittedName>
</protein>
<organism evidence="5 6">
    <name type="scientific">Setaria digitata</name>
    <dbReference type="NCBI Taxonomy" id="48799"/>
    <lineage>
        <taxon>Eukaryota</taxon>
        <taxon>Metazoa</taxon>
        <taxon>Ecdysozoa</taxon>
        <taxon>Nematoda</taxon>
        <taxon>Chromadorea</taxon>
        <taxon>Rhabditida</taxon>
        <taxon>Spirurina</taxon>
        <taxon>Spiruromorpha</taxon>
        <taxon>Filarioidea</taxon>
        <taxon>Setariidae</taxon>
        <taxon>Setaria</taxon>
    </lineage>
</organism>
<dbReference type="PANTHER" id="PTHR14882">
    <property type="entry name" value="COILED-COIL DOMAIN-CONTAINING 74A"/>
    <property type="match status" value="1"/>
</dbReference>
<evidence type="ECO:0000259" key="4">
    <source>
        <dbReference type="Pfam" id="PF14916"/>
    </source>
</evidence>
<evidence type="ECO:0000256" key="1">
    <source>
        <dbReference type="ARBA" id="ARBA00023054"/>
    </source>
</evidence>
<name>A0A915PFD3_9BILA</name>
<dbReference type="PANTHER" id="PTHR14882:SF1">
    <property type="entry name" value="CCDC92 DOMAIN-CONTAINING PROTEIN"/>
    <property type="match status" value="1"/>
</dbReference>
<keyword evidence="5" id="KW-1185">Reference proteome</keyword>